<dbReference type="InterPro" id="IPR000719">
    <property type="entry name" value="Prot_kinase_dom"/>
</dbReference>
<dbReference type="InterPro" id="IPR011009">
    <property type="entry name" value="Kinase-like_dom_sf"/>
</dbReference>
<feature type="repeat" description="ANK" evidence="3">
    <location>
        <begin position="107"/>
        <end position="132"/>
    </location>
</feature>
<dbReference type="PANTHER" id="PTHR24171">
    <property type="entry name" value="ANKYRIN REPEAT DOMAIN-CONTAINING PROTEIN 39-RELATED"/>
    <property type="match status" value="1"/>
</dbReference>
<dbReference type="InterPro" id="IPR036770">
    <property type="entry name" value="Ankyrin_rpt-contain_sf"/>
</dbReference>
<dbReference type="CDD" id="cd00180">
    <property type="entry name" value="PKc"/>
    <property type="match status" value="1"/>
</dbReference>
<dbReference type="PIRSF" id="PIRSF000654">
    <property type="entry name" value="Integrin-linked_kinase"/>
    <property type="match status" value="1"/>
</dbReference>
<evidence type="ECO:0000313" key="6">
    <source>
        <dbReference type="Proteomes" id="UP000030762"/>
    </source>
</evidence>
<dbReference type="RefSeq" id="XP_008606690.1">
    <property type="nucleotide sequence ID" value="XM_008608468.1"/>
</dbReference>
<dbReference type="OrthoDB" id="65514at2759"/>
<dbReference type="SUPFAM" id="SSF56112">
    <property type="entry name" value="Protein kinase-like (PK-like)"/>
    <property type="match status" value="1"/>
</dbReference>
<organism evidence="5 6">
    <name type="scientific">Saprolegnia diclina (strain VS20)</name>
    <dbReference type="NCBI Taxonomy" id="1156394"/>
    <lineage>
        <taxon>Eukaryota</taxon>
        <taxon>Sar</taxon>
        <taxon>Stramenopiles</taxon>
        <taxon>Oomycota</taxon>
        <taxon>Saprolegniomycetes</taxon>
        <taxon>Saprolegniales</taxon>
        <taxon>Saprolegniaceae</taxon>
        <taxon>Saprolegnia</taxon>
    </lineage>
</organism>
<dbReference type="GeneID" id="19943591"/>
<dbReference type="Pfam" id="PF00069">
    <property type="entry name" value="Pkinase"/>
    <property type="match status" value="1"/>
</dbReference>
<keyword evidence="6" id="KW-1185">Reference proteome</keyword>
<dbReference type="SUPFAM" id="SSF48403">
    <property type="entry name" value="Ankyrin repeat"/>
    <property type="match status" value="1"/>
</dbReference>
<dbReference type="Gene3D" id="1.25.40.20">
    <property type="entry name" value="Ankyrin repeat-containing domain"/>
    <property type="match status" value="2"/>
</dbReference>
<evidence type="ECO:0000259" key="4">
    <source>
        <dbReference type="PROSITE" id="PS50011"/>
    </source>
</evidence>
<proteinExistence type="predicted"/>
<name>T0QZT1_SAPDV</name>
<keyword evidence="2 3" id="KW-0040">ANK repeat</keyword>
<dbReference type="PROSITE" id="PS50011">
    <property type="entry name" value="PROTEIN_KINASE_DOM"/>
    <property type="match status" value="1"/>
</dbReference>
<feature type="repeat" description="ANK" evidence="3">
    <location>
        <begin position="75"/>
        <end position="107"/>
    </location>
</feature>
<dbReference type="SMART" id="SM00248">
    <property type="entry name" value="ANK"/>
    <property type="match status" value="4"/>
</dbReference>
<protein>
    <submittedName>
        <fullName evidence="5">Serine/threonine protein kinase</fullName>
    </submittedName>
</protein>
<accession>T0QZT1</accession>
<dbReference type="VEuPathDB" id="FungiDB:SDRG_02864"/>
<dbReference type="Gene3D" id="1.10.510.10">
    <property type="entry name" value="Transferase(Phosphotransferase) domain 1"/>
    <property type="match status" value="1"/>
</dbReference>
<dbReference type="InParanoid" id="T0QZT1"/>
<sequence>MDPASAAIRAVKALDCHALLELLEKHPALVREKEGHTLLEVALLAAIDRLPVSEEAVYVITSLLQRQPDVNVSSDGRTPLHLACCIQHEGIVNMLLYAGADANATYQGDTPLHVAVKLGSIEIMQLLVETNAVNVNATDKHGLTPLHYAVKMGKQELIANLLTSGAHPADADAVRALAPSVNAKMGELVTESATPGVNPTNICGGLSAIDFAASSGTIVSVEDTTVSQSREITAKLAIAAGYKRSYSRSVNPNHGAGRFGNVKLDVVNGEIVEKPPLRTLNNELCAFLTAKSEYIVEMRKVEFLPTGQCQLFLEYMNDGTLRDHMKNSNKLDKVKIALAIARGLSALHKPKNQQPNGIAQWSLVHANLKPENVLFNEQGEIKLAGLDLCCVESTVVSRDRHSVDPYVAPEVKTTTKISTAADIYALGVVLSEMDMSEPARKGNGTHVPELRSDCAEWYRELVQWCVAKEPHNRPKISDVIHILENPSIESLRDVGAEHLARVKAHAALQKMSELPLKYQ</sequence>
<dbReference type="PROSITE" id="PS50297">
    <property type="entry name" value="ANK_REP_REGION"/>
    <property type="match status" value="3"/>
</dbReference>
<dbReference type="EMBL" id="JH767137">
    <property type="protein sequence ID" value="EQC40216.1"/>
    <property type="molecule type" value="Genomic_DNA"/>
</dbReference>
<feature type="domain" description="Protein kinase" evidence="4">
    <location>
        <begin position="248"/>
        <end position="488"/>
    </location>
</feature>
<gene>
    <name evidence="5" type="ORF">SDRG_02864</name>
</gene>
<keyword evidence="5" id="KW-0808">Transferase</keyword>
<evidence type="ECO:0000256" key="2">
    <source>
        <dbReference type="ARBA" id="ARBA00023043"/>
    </source>
</evidence>
<dbReference type="InterPro" id="IPR002110">
    <property type="entry name" value="Ankyrin_rpt"/>
</dbReference>
<keyword evidence="5" id="KW-0418">Kinase</keyword>
<keyword evidence="1" id="KW-0677">Repeat</keyword>
<dbReference type="PROSITE" id="PS50088">
    <property type="entry name" value="ANK_REPEAT"/>
    <property type="match status" value="3"/>
</dbReference>
<evidence type="ECO:0000313" key="5">
    <source>
        <dbReference type="EMBL" id="EQC40216.1"/>
    </source>
</evidence>
<keyword evidence="5" id="KW-0723">Serine/threonine-protein kinase</keyword>
<dbReference type="STRING" id="1156394.T0QZT1"/>
<reference evidence="5 6" key="1">
    <citation type="submission" date="2012-04" db="EMBL/GenBank/DDBJ databases">
        <title>The Genome Sequence of Saprolegnia declina VS20.</title>
        <authorList>
            <consortium name="The Broad Institute Genome Sequencing Platform"/>
            <person name="Russ C."/>
            <person name="Nusbaum C."/>
            <person name="Tyler B."/>
            <person name="van West P."/>
            <person name="Dieguez-Uribeondo J."/>
            <person name="de Bruijn I."/>
            <person name="Tripathy S."/>
            <person name="Jiang R."/>
            <person name="Young S.K."/>
            <person name="Zeng Q."/>
            <person name="Gargeya S."/>
            <person name="Fitzgerald M."/>
            <person name="Haas B."/>
            <person name="Abouelleil A."/>
            <person name="Alvarado L."/>
            <person name="Arachchi H.M."/>
            <person name="Berlin A."/>
            <person name="Chapman S.B."/>
            <person name="Goldberg J."/>
            <person name="Griggs A."/>
            <person name="Gujja S."/>
            <person name="Hansen M."/>
            <person name="Howarth C."/>
            <person name="Imamovic A."/>
            <person name="Larimer J."/>
            <person name="McCowen C."/>
            <person name="Montmayeur A."/>
            <person name="Murphy C."/>
            <person name="Neiman D."/>
            <person name="Pearson M."/>
            <person name="Priest M."/>
            <person name="Roberts A."/>
            <person name="Saif S."/>
            <person name="Shea T."/>
            <person name="Sisk P."/>
            <person name="Sykes S."/>
            <person name="Wortman J."/>
            <person name="Nusbaum C."/>
            <person name="Birren B."/>
        </authorList>
    </citation>
    <scope>NUCLEOTIDE SEQUENCE [LARGE SCALE GENOMIC DNA]</scope>
    <source>
        <strain evidence="5 6">VS20</strain>
    </source>
</reference>
<evidence type="ECO:0000256" key="1">
    <source>
        <dbReference type="ARBA" id="ARBA00022737"/>
    </source>
</evidence>
<dbReference type="Pfam" id="PF12796">
    <property type="entry name" value="Ank_2"/>
    <property type="match status" value="1"/>
</dbReference>
<feature type="repeat" description="ANK" evidence="3">
    <location>
        <begin position="141"/>
        <end position="173"/>
    </location>
</feature>
<dbReference type="GO" id="GO:0004674">
    <property type="term" value="F:protein serine/threonine kinase activity"/>
    <property type="evidence" value="ECO:0007669"/>
    <property type="project" value="UniProtKB-KW"/>
</dbReference>
<dbReference type="GO" id="GO:0005524">
    <property type="term" value="F:ATP binding"/>
    <property type="evidence" value="ECO:0007669"/>
    <property type="project" value="InterPro"/>
</dbReference>
<dbReference type="Proteomes" id="UP000030762">
    <property type="component" value="Unassembled WGS sequence"/>
</dbReference>
<dbReference type="AlphaFoldDB" id="T0QZT1"/>
<dbReference type="eggNOG" id="KOG0195">
    <property type="taxonomic scope" value="Eukaryota"/>
</dbReference>
<evidence type="ECO:0000256" key="3">
    <source>
        <dbReference type="PROSITE-ProRule" id="PRU00023"/>
    </source>
</evidence>